<evidence type="ECO:0000313" key="3">
    <source>
        <dbReference type="Proteomes" id="UP000681720"/>
    </source>
</evidence>
<dbReference type="GO" id="GO:0001681">
    <property type="term" value="F:sialate O-acetylesterase activity"/>
    <property type="evidence" value="ECO:0007669"/>
    <property type="project" value="InterPro"/>
</dbReference>
<dbReference type="InterPro" id="IPR036514">
    <property type="entry name" value="SGNH_hydro_sf"/>
</dbReference>
<proteinExistence type="predicted"/>
<accession>A0A8S2MVK5</accession>
<dbReference type="Proteomes" id="UP000681720">
    <property type="component" value="Unassembled WGS sequence"/>
</dbReference>
<dbReference type="InterPro" id="IPR039329">
    <property type="entry name" value="SIAE"/>
</dbReference>
<feature type="chain" id="PRO_5035909281" description="Sialate O-acetylesterase domain-containing protein" evidence="1">
    <location>
        <begin position="23"/>
        <end position="424"/>
    </location>
</feature>
<sequence length="424" mass="47543">MLTVSTTLRFFLWALCSITVHGALRFANYYQDHMVLRRAPQQAISVTLAAQIDEGPFQLQVTQPFANRSMQTITLNDVLFGDVWICSGQSNMQFAVSRMFNATIEIENAGKYSKVRLFVASTAQAYTPQEELLSIGLRWSVASATSVASGYTSAVLLNNTVLYNAMVQPFTRMVIKGAVWYQGENNANFNRDKYPCTFSKMIEYWRAIWYTRTNSITDPLFPFGFVQLSTNDRTGMVVGGFPWIRWHQTFDVDYVPNSVAPNVFMAVALDLRDDERGIHPRNKFDVGYRLSRSGLAVAYGYRNITYQGPTVASISVASDSRKINITYTDQMSSSVELRNPNGFEICCTSKPVCLSNESVWGTATASQIQGSSLTIYLAVPSSCILRPIIGLCYLWRETPCLFKKAAVYSSTDSDLPAPPYIHFF</sequence>
<dbReference type="SUPFAM" id="SSF52266">
    <property type="entry name" value="SGNH hydrolase"/>
    <property type="match status" value="1"/>
</dbReference>
<dbReference type="EMBL" id="CAJOBJ010003715">
    <property type="protein sequence ID" value="CAF3975515.1"/>
    <property type="molecule type" value="Genomic_DNA"/>
</dbReference>
<feature type="signal peptide" evidence="1">
    <location>
        <begin position="1"/>
        <end position="22"/>
    </location>
</feature>
<dbReference type="AlphaFoldDB" id="A0A8S2MVK5"/>
<reference evidence="2" key="1">
    <citation type="submission" date="2021-02" db="EMBL/GenBank/DDBJ databases">
        <authorList>
            <person name="Nowell W R."/>
        </authorList>
    </citation>
    <scope>NUCLEOTIDE SEQUENCE</scope>
</reference>
<evidence type="ECO:0008006" key="4">
    <source>
        <dbReference type="Google" id="ProtNLM"/>
    </source>
</evidence>
<protein>
    <recommendedName>
        <fullName evidence="4">Sialate O-acetylesterase domain-containing protein</fullName>
    </recommendedName>
</protein>
<keyword evidence="1" id="KW-0732">Signal</keyword>
<gene>
    <name evidence="2" type="ORF">GIL414_LOCUS10386</name>
</gene>
<name>A0A8S2MVK5_9BILA</name>
<dbReference type="Gene3D" id="3.40.50.1110">
    <property type="entry name" value="SGNH hydrolase"/>
    <property type="match status" value="1"/>
</dbReference>
<organism evidence="2 3">
    <name type="scientific">Rotaria magnacalcarata</name>
    <dbReference type="NCBI Taxonomy" id="392030"/>
    <lineage>
        <taxon>Eukaryota</taxon>
        <taxon>Metazoa</taxon>
        <taxon>Spiralia</taxon>
        <taxon>Gnathifera</taxon>
        <taxon>Rotifera</taxon>
        <taxon>Eurotatoria</taxon>
        <taxon>Bdelloidea</taxon>
        <taxon>Philodinida</taxon>
        <taxon>Philodinidae</taxon>
        <taxon>Rotaria</taxon>
    </lineage>
</organism>
<evidence type="ECO:0000313" key="2">
    <source>
        <dbReference type="EMBL" id="CAF3975515.1"/>
    </source>
</evidence>
<evidence type="ECO:0000256" key="1">
    <source>
        <dbReference type="SAM" id="SignalP"/>
    </source>
</evidence>
<comment type="caution">
    <text evidence="2">The sequence shown here is derived from an EMBL/GenBank/DDBJ whole genome shotgun (WGS) entry which is preliminary data.</text>
</comment>
<dbReference type="PANTHER" id="PTHR22901">
    <property type="entry name" value="SIALATE O-ACETYLESTERASE"/>
    <property type="match status" value="1"/>
</dbReference>
<dbReference type="PANTHER" id="PTHR22901:SF0">
    <property type="entry name" value="SIALATE O-ACETYLESTERASE"/>
    <property type="match status" value="1"/>
</dbReference>
<dbReference type="GO" id="GO:0005975">
    <property type="term" value="P:carbohydrate metabolic process"/>
    <property type="evidence" value="ECO:0007669"/>
    <property type="project" value="TreeGrafter"/>
</dbReference>